<keyword evidence="3" id="KW-1185">Reference proteome</keyword>
<gene>
    <name evidence="2" type="ORF">B0T16DRAFT_412274</name>
</gene>
<evidence type="ECO:0000313" key="3">
    <source>
        <dbReference type="Proteomes" id="UP001174936"/>
    </source>
</evidence>
<dbReference type="EMBL" id="JAULSV010000004">
    <property type="protein sequence ID" value="KAK0645943.1"/>
    <property type="molecule type" value="Genomic_DNA"/>
</dbReference>
<evidence type="ECO:0000256" key="1">
    <source>
        <dbReference type="SAM" id="MobiDB-lite"/>
    </source>
</evidence>
<sequence length="87" mass="9302">MVANPVSFGGVAGDPGPSQVENLSRRPPARNNRKWGGPSGCRRRELEPPRASGRCPCELACLHDAAELHAPNLPTLCADDGACRERE</sequence>
<comment type="caution">
    <text evidence="2">The sequence shown here is derived from an EMBL/GenBank/DDBJ whole genome shotgun (WGS) entry which is preliminary data.</text>
</comment>
<organism evidence="2 3">
    <name type="scientific">Cercophora newfieldiana</name>
    <dbReference type="NCBI Taxonomy" id="92897"/>
    <lineage>
        <taxon>Eukaryota</taxon>
        <taxon>Fungi</taxon>
        <taxon>Dikarya</taxon>
        <taxon>Ascomycota</taxon>
        <taxon>Pezizomycotina</taxon>
        <taxon>Sordariomycetes</taxon>
        <taxon>Sordariomycetidae</taxon>
        <taxon>Sordariales</taxon>
        <taxon>Lasiosphaeriaceae</taxon>
        <taxon>Cercophora</taxon>
    </lineage>
</organism>
<proteinExistence type="predicted"/>
<name>A0AA39Y4L6_9PEZI</name>
<protein>
    <submittedName>
        <fullName evidence="2">Uncharacterized protein</fullName>
    </submittedName>
</protein>
<accession>A0AA39Y4L6</accession>
<dbReference type="Proteomes" id="UP001174936">
    <property type="component" value="Unassembled WGS sequence"/>
</dbReference>
<feature type="region of interest" description="Disordered" evidence="1">
    <location>
        <begin position="1"/>
        <end position="53"/>
    </location>
</feature>
<reference evidence="2" key="1">
    <citation type="submission" date="2023-06" db="EMBL/GenBank/DDBJ databases">
        <title>Genome-scale phylogeny and comparative genomics of the fungal order Sordariales.</title>
        <authorList>
            <consortium name="Lawrence Berkeley National Laboratory"/>
            <person name="Hensen N."/>
            <person name="Bonometti L."/>
            <person name="Westerberg I."/>
            <person name="Brannstrom I.O."/>
            <person name="Guillou S."/>
            <person name="Cros-Aarteil S."/>
            <person name="Calhoun S."/>
            <person name="Haridas S."/>
            <person name="Kuo A."/>
            <person name="Mondo S."/>
            <person name="Pangilinan J."/>
            <person name="Riley R."/>
            <person name="Labutti K."/>
            <person name="Andreopoulos B."/>
            <person name="Lipzen A."/>
            <person name="Chen C."/>
            <person name="Yanf M."/>
            <person name="Daum C."/>
            <person name="Ng V."/>
            <person name="Clum A."/>
            <person name="Steindorff A."/>
            <person name="Ohm R."/>
            <person name="Martin F."/>
            <person name="Silar P."/>
            <person name="Natvig D."/>
            <person name="Lalanne C."/>
            <person name="Gautier V."/>
            <person name="Ament-Velasquez S.L."/>
            <person name="Kruys A."/>
            <person name="Hutchinson M.I."/>
            <person name="Powell A.J."/>
            <person name="Barry K."/>
            <person name="Miller A.N."/>
            <person name="Grigoriev I.V."/>
            <person name="Debuchy R."/>
            <person name="Gladieux P."/>
            <person name="Thoren M.H."/>
            <person name="Johannesson H."/>
        </authorList>
    </citation>
    <scope>NUCLEOTIDE SEQUENCE</scope>
    <source>
        <strain evidence="2">SMH2532-1</strain>
    </source>
</reference>
<evidence type="ECO:0000313" key="2">
    <source>
        <dbReference type="EMBL" id="KAK0645943.1"/>
    </source>
</evidence>
<dbReference type="AlphaFoldDB" id="A0AA39Y4L6"/>